<sequence length="52" mass="6096">MSFAADYKQLVLTLVAYLKQLRNFSEKFHLEKLIQQTDNAIQRMETDSFSIA</sequence>
<accession>G6FSM9</accession>
<dbReference type="Proteomes" id="UP000004344">
    <property type="component" value="Unassembled WGS sequence"/>
</dbReference>
<dbReference type="EMBL" id="AGIZ01000005">
    <property type="protein sequence ID" value="EHC14865.1"/>
    <property type="molecule type" value="Genomic_DNA"/>
</dbReference>
<dbReference type="AlphaFoldDB" id="G6FSM9"/>
<dbReference type="PATRIC" id="fig|741277.3.peg.1595"/>
<name>G6FSM9_9CYAN</name>
<keyword evidence="2" id="KW-1185">Reference proteome</keyword>
<proteinExistence type="predicted"/>
<comment type="caution">
    <text evidence="1">The sequence shown here is derived from an EMBL/GenBank/DDBJ whole genome shotgun (WGS) entry which is preliminary data.</text>
</comment>
<organism evidence="1 2">
    <name type="scientific">Fischerella thermalis JSC-11</name>
    <dbReference type="NCBI Taxonomy" id="741277"/>
    <lineage>
        <taxon>Bacteria</taxon>
        <taxon>Bacillati</taxon>
        <taxon>Cyanobacteriota</taxon>
        <taxon>Cyanophyceae</taxon>
        <taxon>Nostocales</taxon>
        <taxon>Hapalosiphonaceae</taxon>
        <taxon>Fischerella</taxon>
    </lineage>
</organism>
<evidence type="ECO:0000313" key="2">
    <source>
        <dbReference type="Proteomes" id="UP000004344"/>
    </source>
</evidence>
<reference evidence="1 2" key="1">
    <citation type="submission" date="2011-09" db="EMBL/GenBank/DDBJ databases">
        <title>The draft genome of Fischerella sp. JSC-11.</title>
        <authorList>
            <consortium name="US DOE Joint Genome Institute (JGI-PGF)"/>
            <person name="Lucas S."/>
            <person name="Han J."/>
            <person name="Lapidus A."/>
            <person name="Cheng J.-F."/>
            <person name="Goodwin L."/>
            <person name="Pitluck S."/>
            <person name="Peters L."/>
            <person name="Land M.L."/>
            <person name="Hauser L."/>
            <person name="Sarkisova S."/>
            <person name="Bryant D.A."/>
            <person name="Brown I."/>
            <person name="Woyke T.J."/>
        </authorList>
    </citation>
    <scope>NUCLEOTIDE SEQUENCE [LARGE SCALE GENOMIC DNA]</scope>
    <source>
        <strain evidence="1 2">JSC-11</strain>
    </source>
</reference>
<gene>
    <name evidence="1" type="ORF">FJSC11DRAFT_1776</name>
</gene>
<protein>
    <submittedName>
        <fullName evidence="1">Uncharacterized protein</fullName>
    </submittedName>
</protein>
<evidence type="ECO:0000313" key="1">
    <source>
        <dbReference type="EMBL" id="EHC14865.1"/>
    </source>
</evidence>